<dbReference type="Gene3D" id="3.30.70.330">
    <property type="match status" value="2"/>
</dbReference>
<dbReference type="PANTHER" id="PTHR45880">
    <property type="entry name" value="RNA-BINDING MOTIF PROTEIN, X-LINKED 2"/>
    <property type="match status" value="1"/>
</dbReference>
<accession>A0AAV5RCU9</accession>
<keyword evidence="5" id="KW-1185">Reference proteome</keyword>
<evidence type="ECO:0000259" key="3">
    <source>
        <dbReference type="PROSITE" id="PS50102"/>
    </source>
</evidence>
<organism evidence="4 5">
    <name type="scientific">Pichia kluyveri</name>
    <name type="common">Yeast</name>
    <dbReference type="NCBI Taxonomy" id="36015"/>
    <lineage>
        <taxon>Eukaryota</taxon>
        <taxon>Fungi</taxon>
        <taxon>Dikarya</taxon>
        <taxon>Ascomycota</taxon>
        <taxon>Saccharomycotina</taxon>
        <taxon>Pichiomycetes</taxon>
        <taxon>Pichiales</taxon>
        <taxon>Pichiaceae</taxon>
        <taxon>Pichia</taxon>
    </lineage>
</organism>
<reference evidence="4 5" key="1">
    <citation type="journal article" date="2023" name="Elife">
        <title>Identification of key yeast species and microbe-microbe interactions impacting larval growth of Drosophila in the wild.</title>
        <authorList>
            <person name="Mure A."/>
            <person name="Sugiura Y."/>
            <person name="Maeda R."/>
            <person name="Honda K."/>
            <person name="Sakurai N."/>
            <person name="Takahashi Y."/>
            <person name="Watada M."/>
            <person name="Katoh T."/>
            <person name="Gotoh A."/>
            <person name="Gotoh Y."/>
            <person name="Taniguchi I."/>
            <person name="Nakamura K."/>
            <person name="Hayashi T."/>
            <person name="Katayama T."/>
            <person name="Uemura T."/>
            <person name="Hattori Y."/>
        </authorList>
    </citation>
    <scope>NUCLEOTIDE SEQUENCE [LARGE SCALE GENOMIC DNA]</scope>
    <source>
        <strain evidence="4 5">PK-24</strain>
    </source>
</reference>
<dbReference type="Proteomes" id="UP001378960">
    <property type="component" value="Unassembled WGS sequence"/>
</dbReference>
<dbReference type="AlphaFoldDB" id="A0AAV5RCU9"/>
<dbReference type="InterPro" id="IPR035979">
    <property type="entry name" value="RBD_domain_sf"/>
</dbReference>
<dbReference type="EMBL" id="BTGB01000009">
    <property type="protein sequence ID" value="GMM48568.1"/>
    <property type="molecule type" value="Genomic_DNA"/>
</dbReference>
<dbReference type="SUPFAM" id="SSF54928">
    <property type="entry name" value="RNA-binding domain, RBD"/>
    <property type="match status" value="2"/>
</dbReference>
<evidence type="ECO:0000256" key="2">
    <source>
        <dbReference type="PROSITE-ProRule" id="PRU00176"/>
    </source>
</evidence>
<dbReference type="SMART" id="SM00360">
    <property type="entry name" value="RRM"/>
    <property type="match status" value="2"/>
</dbReference>
<feature type="domain" description="RRM" evidence="3">
    <location>
        <begin position="49"/>
        <end position="127"/>
    </location>
</feature>
<dbReference type="GO" id="GO:0000398">
    <property type="term" value="P:mRNA splicing, via spliceosome"/>
    <property type="evidence" value="ECO:0007669"/>
    <property type="project" value="TreeGrafter"/>
</dbReference>
<comment type="caution">
    <text evidence="4">The sequence shown here is derived from an EMBL/GenBank/DDBJ whole genome shotgun (WGS) entry which is preliminary data.</text>
</comment>
<name>A0AAV5RCU9_PICKL</name>
<keyword evidence="1 2" id="KW-0694">RNA-binding</keyword>
<feature type="domain" description="RRM" evidence="3">
    <location>
        <begin position="137"/>
        <end position="214"/>
    </location>
</feature>
<dbReference type="GO" id="GO:0003723">
    <property type="term" value="F:RNA binding"/>
    <property type="evidence" value="ECO:0007669"/>
    <property type="project" value="UniProtKB-UniRule"/>
</dbReference>
<dbReference type="PROSITE" id="PS50102">
    <property type="entry name" value="RRM"/>
    <property type="match status" value="2"/>
</dbReference>
<evidence type="ECO:0000256" key="1">
    <source>
        <dbReference type="ARBA" id="ARBA00022884"/>
    </source>
</evidence>
<evidence type="ECO:0000313" key="4">
    <source>
        <dbReference type="EMBL" id="GMM48568.1"/>
    </source>
</evidence>
<dbReference type="GO" id="GO:0071013">
    <property type="term" value="C:catalytic step 2 spliceosome"/>
    <property type="evidence" value="ECO:0007669"/>
    <property type="project" value="TreeGrafter"/>
</dbReference>
<gene>
    <name evidence="4" type="ORF">DAPK24_051660</name>
</gene>
<evidence type="ECO:0000313" key="5">
    <source>
        <dbReference type="Proteomes" id="UP001378960"/>
    </source>
</evidence>
<dbReference type="InterPro" id="IPR000504">
    <property type="entry name" value="RRM_dom"/>
</dbReference>
<sequence length="223" mass="25648">MLGRVYVRWFGITKKVLQEEIPDKGIKIASKTDKYGEKTVNADPQKLLRTVYMTQLPYEITKDELSKIFKRYGPLESIHIPKNKGKTHARGDGNIVFSDARNAYRASVQMQGYVLNNKPIKLLLGSSFQKKINEKYDVVMLKNLSYSTEESDIMEILRPYQVLRVGLARSPIKKECLGYGYARFANPDIAAKALDELKNINVKGRKLRMHFAEKKAHDYKFIV</sequence>
<dbReference type="GO" id="GO:0005686">
    <property type="term" value="C:U2 snRNP"/>
    <property type="evidence" value="ECO:0007669"/>
    <property type="project" value="TreeGrafter"/>
</dbReference>
<dbReference type="Pfam" id="PF00076">
    <property type="entry name" value="RRM_1"/>
    <property type="match status" value="2"/>
</dbReference>
<protein>
    <recommendedName>
        <fullName evidence="3">RRM domain-containing protein</fullName>
    </recommendedName>
</protein>
<dbReference type="InterPro" id="IPR051847">
    <property type="entry name" value="RNA_proc/Spliceosome_comp"/>
</dbReference>
<proteinExistence type="predicted"/>
<dbReference type="InterPro" id="IPR012677">
    <property type="entry name" value="Nucleotide-bd_a/b_plait_sf"/>
</dbReference>
<dbReference type="GO" id="GO:0071011">
    <property type="term" value="C:precatalytic spliceosome"/>
    <property type="evidence" value="ECO:0007669"/>
    <property type="project" value="TreeGrafter"/>
</dbReference>
<dbReference type="PANTHER" id="PTHR45880:SF1">
    <property type="entry name" value="RNA-BINDING MOTIF PROTEIN, X-LINKED 2"/>
    <property type="match status" value="1"/>
</dbReference>